<accession>A0A0G4MK00</accession>
<evidence type="ECO:0000313" key="3">
    <source>
        <dbReference type="Proteomes" id="UP000044602"/>
    </source>
</evidence>
<organism evidence="2 3">
    <name type="scientific">Verticillium longisporum</name>
    <name type="common">Verticillium dahliae var. longisporum</name>
    <dbReference type="NCBI Taxonomy" id="100787"/>
    <lineage>
        <taxon>Eukaryota</taxon>
        <taxon>Fungi</taxon>
        <taxon>Dikarya</taxon>
        <taxon>Ascomycota</taxon>
        <taxon>Pezizomycotina</taxon>
        <taxon>Sordariomycetes</taxon>
        <taxon>Hypocreomycetidae</taxon>
        <taxon>Glomerellales</taxon>
        <taxon>Plectosphaerellaceae</taxon>
        <taxon>Verticillium</taxon>
    </lineage>
</organism>
<protein>
    <submittedName>
        <fullName evidence="2">Uncharacterized protein</fullName>
    </submittedName>
</protein>
<reference evidence="2 3" key="1">
    <citation type="submission" date="2015-05" db="EMBL/GenBank/DDBJ databases">
        <authorList>
            <person name="Wang D.B."/>
            <person name="Wang M."/>
        </authorList>
    </citation>
    <scope>NUCLEOTIDE SEQUENCE [LARGE SCALE GENOMIC DNA]</scope>
    <source>
        <strain evidence="2">VL1</strain>
    </source>
</reference>
<proteinExistence type="predicted"/>
<dbReference type="AlphaFoldDB" id="A0A0G4MK00"/>
<dbReference type="EMBL" id="CVQH01023020">
    <property type="protein sequence ID" value="CRK34499.1"/>
    <property type="molecule type" value="Genomic_DNA"/>
</dbReference>
<gene>
    <name evidence="2" type="ORF">BN1708_019517</name>
</gene>
<evidence type="ECO:0000256" key="1">
    <source>
        <dbReference type="SAM" id="MobiDB-lite"/>
    </source>
</evidence>
<dbReference type="Proteomes" id="UP000044602">
    <property type="component" value="Unassembled WGS sequence"/>
</dbReference>
<feature type="non-terminal residue" evidence="2">
    <location>
        <position position="1"/>
    </location>
</feature>
<keyword evidence="3" id="KW-1185">Reference proteome</keyword>
<evidence type="ECO:0000313" key="2">
    <source>
        <dbReference type="EMBL" id="CRK34499.1"/>
    </source>
</evidence>
<name>A0A0G4MK00_VERLO</name>
<feature type="region of interest" description="Disordered" evidence="1">
    <location>
        <begin position="73"/>
        <end position="98"/>
    </location>
</feature>
<sequence>GVAAVERVRRGTAVHGARRRAAQPAVGSVLCGARRVVLRVRARGAVRQGGGADDAAREAAAHARVPRQVWQRRVARGAQADAGHERQHGAAHGAQGLV</sequence>